<dbReference type="Pfam" id="PF14078">
    <property type="entry name" value="DUF4259"/>
    <property type="match status" value="1"/>
</dbReference>
<evidence type="ECO:0008006" key="3">
    <source>
        <dbReference type="Google" id="ProtNLM"/>
    </source>
</evidence>
<dbReference type="Proteomes" id="UP000436181">
    <property type="component" value="Unassembled WGS sequence"/>
</dbReference>
<protein>
    <recommendedName>
        <fullName evidence="3">DUF4259 domain-containing protein</fullName>
    </recommendedName>
</protein>
<evidence type="ECO:0000313" key="1">
    <source>
        <dbReference type="EMBL" id="KAB3522974.1"/>
    </source>
</evidence>
<sequence length="123" mass="13462">MSTWDHIIFEDEAVQEFFEDLDELDYTDLSMALKDAIVDATKNAEPGQQDYTVGLGASSLVAIWSGAPYAVADIADRFPFVRGHIGHASQELVDAALELLDGELERLGEDVPEGLETYVEALS</sequence>
<gene>
    <name evidence="1" type="ORF">F8377_02075</name>
</gene>
<comment type="caution">
    <text evidence="1">The sequence shown here is derived from an EMBL/GenBank/DDBJ whole genome shotgun (WGS) entry which is preliminary data.</text>
</comment>
<reference evidence="1 2" key="1">
    <citation type="submission" date="2019-10" db="EMBL/GenBank/DDBJ databases">
        <title>Corynebacterium sp novel species isolated from the respiratory tract of Marmot.</title>
        <authorList>
            <person name="Zhang G."/>
        </authorList>
    </citation>
    <scope>NUCLEOTIDE SEQUENCE [LARGE SCALE GENOMIC DNA]</scope>
    <source>
        <strain evidence="1 2">336</strain>
    </source>
</reference>
<accession>A0ABQ6VEX7</accession>
<name>A0ABQ6VEX7_9CORY</name>
<keyword evidence="2" id="KW-1185">Reference proteome</keyword>
<evidence type="ECO:0000313" key="2">
    <source>
        <dbReference type="Proteomes" id="UP000436181"/>
    </source>
</evidence>
<organism evidence="1 2">
    <name type="scientific">Corynebacterium zhongnanshanii</name>
    <dbReference type="NCBI Taxonomy" id="2768834"/>
    <lineage>
        <taxon>Bacteria</taxon>
        <taxon>Bacillati</taxon>
        <taxon>Actinomycetota</taxon>
        <taxon>Actinomycetes</taxon>
        <taxon>Mycobacteriales</taxon>
        <taxon>Corynebacteriaceae</taxon>
        <taxon>Corynebacterium</taxon>
    </lineage>
</organism>
<dbReference type="EMBL" id="WBZJ01000001">
    <property type="protein sequence ID" value="KAB3522974.1"/>
    <property type="molecule type" value="Genomic_DNA"/>
</dbReference>
<proteinExistence type="predicted"/>
<dbReference type="RefSeq" id="WP_151843805.1">
    <property type="nucleotide sequence ID" value="NZ_WBZJ01000001.1"/>
</dbReference>
<dbReference type="InterPro" id="IPR025355">
    <property type="entry name" value="DUF4259"/>
</dbReference>